<dbReference type="InterPro" id="IPR008920">
    <property type="entry name" value="TF_FadR/GntR_C"/>
</dbReference>
<dbReference type="GO" id="GO:0000062">
    <property type="term" value="F:fatty-acyl-CoA binding"/>
    <property type="evidence" value="ECO:0007669"/>
    <property type="project" value="InterPro"/>
</dbReference>
<dbReference type="InterPro" id="IPR000524">
    <property type="entry name" value="Tscrpt_reg_HTH_GntR"/>
</dbReference>
<dbReference type="PANTHER" id="PTHR43537">
    <property type="entry name" value="TRANSCRIPTIONAL REGULATOR, GNTR FAMILY"/>
    <property type="match status" value="1"/>
</dbReference>
<dbReference type="Gene3D" id="1.10.10.10">
    <property type="entry name" value="Winged helix-like DNA-binding domain superfamily/Winged helix DNA-binding domain"/>
    <property type="match status" value="1"/>
</dbReference>
<dbReference type="Proteomes" id="UP000055060">
    <property type="component" value="Unassembled WGS sequence"/>
</dbReference>
<feature type="domain" description="HTH gntR-type" evidence="4">
    <location>
        <begin position="10"/>
        <end position="78"/>
    </location>
</feature>
<evidence type="ECO:0000313" key="6">
    <source>
        <dbReference type="Proteomes" id="UP000055060"/>
    </source>
</evidence>
<dbReference type="InterPro" id="IPR028374">
    <property type="entry name" value="FadR_C"/>
</dbReference>
<dbReference type="EMBL" id="DF967972">
    <property type="protein sequence ID" value="GAP13378.1"/>
    <property type="molecule type" value="Genomic_DNA"/>
</dbReference>
<sequence length="232" mass="26325">MPEMDWTAPEKPAQYCERRLIDAILDGAFPVNSNLPAERDLAARLGVTRPTLREVLQRLARDGWLEIHHGRLTRVRDYWREGNLVVLAAIAQHSVQLPADFATNMLAVRYLLAPAYTRLAVERDPRQVVAALQPCLALDDDAIAFTETDWQLQLDLTQLSGNPVFTLIYNSFSNLYRTLGEVYFGVSENRELSRSFYRDLLTCAQKGDADSASALVAKIMQASRERWMQIKT</sequence>
<dbReference type="CDD" id="cd07377">
    <property type="entry name" value="WHTH_GntR"/>
    <property type="match status" value="1"/>
</dbReference>
<dbReference type="NCBIfam" id="NF003444">
    <property type="entry name" value="PRK04984.1"/>
    <property type="match status" value="1"/>
</dbReference>
<protein>
    <submittedName>
        <fullName evidence="5">Transcriptional regulator</fullName>
    </submittedName>
</protein>
<dbReference type="GO" id="GO:0019217">
    <property type="term" value="P:regulation of fatty acid metabolic process"/>
    <property type="evidence" value="ECO:0007669"/>
    <property type="project" value="InterPro"/>
</dbReference>
<evidence type="ECO:0000256" key="3">
    <source>
        <dbReference type="ARBA" id="ARBA00023163"/>
    </source>
</evidence>
<dbReference type="SMART" id="SM00895">
    <property type="entry name" value="FCD"/>
    <property type="match status" value="1"/>
</dbReference>
<dbReference type="PANTHER" id="PTHR43537:SF52">
    <property type="entry name" value="FATTY ACID METABOLISM REGULATOR PROTEIN"/>
    <property type="match status" value="1"/>
</dbReference>
<dbReference type="Pfam" id="PF00392">
    <property type="entry name" value="GntR"/>
    <property type="match status" value="1"/>
</dbReference>
<evidence type="ECO:0000256" key="1">
    <source>
        <dbReference type="ARBA" id="ARBA00023015"/>
    </source>
</evidence>
<name>A0A0S7BH48_9CHLR</name>
<dbReference type="STRING" id="360412.LARV_01131"/>
<evidence type="ECO:0000313" key="5">
    <source>
        <dbReference type="EMBL" id="GAP13378.1"/>
    </source>
</evidence>
<dbReference type="PRINTS" id="PR00035">
    <property type="entry name" value="HTHGNTR"/>
</dbReference>
<keyword evidence="2" id="KW-0238">DNA-binding</keyword>
<dbReference type="AlphaFoldDB" id="A0A0S7BH48"/>
<dbReference type="OrthoDB" id="155424at2"/>
<keyword evidence="1" id="KW-0805">Transcription regulation</keyword>
<gene>
    <name evidence="5" type="ORF">LARV_01131</name>
</gene>
<reference evidence="5" key="1">
    <citation type="submission" date="2015-07" db="EMBL/GenBank/DDBJ databases">
        <title>Draft Genome Sequences of Anaerolinea thermolimosa IMO-1, Bellilinea caldifistulae GOMI-1, Leptolinea tardivitalis YMTK-2, Levilinea saccharolytica KIBI-1,Longilinea arvoryzae KOME-1, Previously Described as Members of the Anaerolineaceae (Chloroflexi).</title>
        <authorList>
            <person name="Sekiguchi Y."/>
            <person name="Ohashi A."/>
            <person name="Matsuura N."/>
            <person name="Tourlousse M.D."/>
        </authorList>
    </citation>
    <scope>NUCLEOTIDE SEQUENCE [LARGE SCALE GENOMIC DNA]</scope>
    <source>
        <strain evidence="5">KOME-1</strain>
    </source>
</reference>
<dbReference type="Pfam" id="PF07840">
    <property type="entry name" value="FadR_C"/>
    <property type="match status" value="1"/>
</dbReference>
<dbReference type="SUPFAM" id="SSF46785">
    <property type="entry name" value="Winged helix' DNA-binding domain"/>
    <property type="match status" value="1"/>
</dbReference>
<dbReference type="SMART" id="SM00345">
    <property type="entry name" value="HTH_GNTR"/>
    <property type="match status" value="1"/>
</dbReference>
<evidence type="ECO:0000256" key="2">
    <source>
        <dbReference type="ARBA" id="ARBA00023125"/>
    </source>
</evidence>
<keyword evidence="6" id="KW-1185">Reference proteome</keyword>
<keyword evidence="3" id="KW-0804">Transcription</keyword>
<dbReference type="SUPFAM" id="SSF48008">
    <property type="entry name" value="GntR ligand-binding domain-like"/>
    <property type="match status" value="1"/>
</dbReference>
<dbReference type="InterPro" id="IPR036388">
    <property type="entry name" value="WH-like_DNA-bd_sf"/>
</dbReference>
<dbReference type="RefSeq" id="WP_075072716.1">
    <property type="nucleotide sequence ID" value="NZ_DF967972.1"/>
</dbReference>
<dbReference type="GO" id="GO:0003677">
    <property type="term" value="F:DNA binding"/>
    <property type="evidence" value="ECO:0007669"/>
    <property type="project" value="UniProtKB-KW"/>
</dbReference>
<dbReference type="GO" id="GO:0003700">
    <property type="term" value="F:DNA-binding transcription factor activity"/>
    <property type="evidence" value="ECO:0007669"/>
    <property type="project" value="InterPro"/>
</dbReference>
<dbReference type="InterPro" id="IPR011711">
    <property type="entry name" value="GntR_C"/>
</dbReference>
<evidence type="ECO:0000259" key="4">
    <source>
        <dbReference type="PROSITE" id="PS50949"/>
    </source>
</evidence>
<dbReference type="PROSITE" id="PS50949">
    <property type="entry name" value="HTH_GNTR"/>
    <property type="match status" value="1"/>
</dbReference>
<dbReference type="InterPro" id="IPR036390">
    <property type="entry name" value="WH_DNA-bd_sf"/>
</dbReference>
<dbReference type="Gene3D" id="1.20.120.530">
    <property type="entry name" value="GntR ligand-binding domain-like"/>
    <property type="match status" value="1"/>
</dbReference>
<proteinExistence type="predicted"/>
<accession>A0A0S7BH48</accession>
<organism evidence="5">
    <name type="scientific">Longilinea arvoryzae</name>
    <dbReference type="NCBI Taxonomy" id="360412"/>
    <lineage>
        <taxon>Bacteria</taxon>
        <taxon>Bacillati</taxon>
        <taxon>Chloroflexota</taxon>
        <taxon>Anaerolineae</taxon>
        <taxon>Anaerolineales</taxon>
        <taxon>Anaerolineaceae</taxon>
        <taxon>Longilinea</taxon>
    </lineage>
</organism>